<dbReference type="Pfam" id="PF19129">
    <property type="entry name" value="DUF5812"/>
    <property type="match status" value="1"/>
</dbReference>
<sequence>MVDTDGTRGTFLVTHVDEDAAILRDVETGQVHTLSTNPGLEEGEAIEGEIAPELPVEATWELREIDERRVLSVAESEEPPTNQEREIAAGQGVGEVTRTERAGTGEIHVLTVPPERTDEAVSEVLADEETLARAARYGVNRVEIRAEEGIVSIRYLP</sequence>
<dbReference type="AlphaFoldDB" id="A0A151AF53"/>
<feature type="region of interest" description="Disordered" evidence="1">
    <location>
        <begin position="73"/>
        <end position="102"/>
    </location>
</feature>
<accession>A0A151AF53</accession>
<dbReference type="EMBL" id="LTAZ01000004">
    <property type="protein sequence ID" value="KYH26174.1"/>
    <property type="molecule type" value="Genomic_DNA"/>
</dbReference>
<dbReference type="PATRIC" id="fig|1008153.3.peg.1277"/>
<dbReference type="OrthoDB" id="203616at2157"/>
<dbReference type="InterPro" id="IPR043850">
    <property type="entry name" value="DUF5812"/>
</dbReference>
<dbReference type="Proteomes" id="UP000075321">
    <property type="component" value="Unassembled WGS sequence"/>
</dbReference>
<name>A0A151AF53_9EURY</name>
<reference evidence="2 3" key="1">
    <citation type="submission" date="2016-02" db="EMBL/GenBank/DDBJ databases">
        <title>Genome sequence of Halalkalicoccus paucihalophilus DSM 24557.</title>
        <authorList>
            <person name="Poehlein A."/>
            <person name="Daniel R."/>
        </authorList>
    </citation>
    <scope>NUCLEOTIDE SEQUENCE [LARGE SCALE GENOMIC DNA]</scope>
    <source>
        <strain evidence="2 3">DSM 24557</strain>
    </source>
</reference>
<evidence type="ECO:0000256" key="1">
    <source>
        <dbReference type="SAM" id="MobiDB-lite"/>
    </source>
</evidence>
<keyword evidence="3" id="KW-1185">Reference proteome</keyword>
<gene>
    <name evidence="2" type="ORF">HAPAU_12680</name>
</gene>
<comment type="caution">
    <text evidence="2">The sequence shown here is derived from an EMBL/GenBank/DDBJ whole genome shotgun (WGS) entry which is preliminary data.</text>
</comment>
<protein>
    <submittedName>
        <fullName evidence="2">Uncharacterized protein</fullName>
    </submittedName>
</protein>
<dbReference type="RefSeq" id="WP_066380686.1">
    <property type="nucleotide sequence ID" value="NZ_LTAZ01000004.1"/>
</dbReference>
<evidence type="ECO:0000313" key="2">
    <source>
        <dbReference type="EMBL" id="KYH26174.1"/>
    </source>
</evidence>
<organism evidence="2 3">
    <name type="scientific">Halalkalicoccus paucihalophilus</name>
    <dbReference type="NCBI Taxonomy" id="1008153"/>
    <lineage>
        <taxon>Archaea</taxon>
        <taxon>Methanobacteriati</taxon>
        <taxon>Methanobacteriota</taxon>
        <taxon>Stenosarchaea group</taxon>
        <taxon>Halobacteria</taxon>
        <taxon>Halobacteriales</taxon>
        <taxon>Halococcaceae</taxon>
        <taxon>Halalkalicoccus</taxon>
    </lineage>
</organism>
<evidence type="ECO:0000313" key="3">
    <source>
        <dbReference type="Proteomes" id="UP000075321"/>
    </source>
</evidence>
<proteinExistence type="predicted"/>